<evidence type="ECO:0000313" key="2">
    <source>
        <dbReference type="Proteomes" id="UP000025756"/>
    </source>
</evidence>
<evidence type="ECO:0000313" key="1">
    <source>
        <dbReference type="EMBL" id="KCV37925.1"/>
    </source>
</evidence>
<organism evidence="1 2">
    <name type="scientific">Bordetella bronchiseptica 00-P-2796</name>
    <dbReference type="NCBI Taxonomy" id="1331199"/>
    <lineage>
        <taxon>Bacteria</taxon>
        <taxon>Pseudomonadati</taxon>
        <taxon>Pseudomonadota</taxon>
        <taxon>Betaproteobacteria</taxon>
        <taxon>Burkholderiales</taxon>
        <taxon>Alcaligenaceae</taxon>
        <taxon>Bordetella</taxon>
    </lineage>
</organism>
<sequence>MNYHPSTHTPLTFHDRTQAFLDGGDSPRDYLERCLDTIARREPVVQGWVVLN</sequence>
<reference evidence="1 2" key="1">
    <citation type="submission" date="2014-03" db="EMBL/GenBank/DDBJ databases">
        <title>Genome sequence of Bordetella bronchiseptica.</title>
        <authorList>
            <person name="Harvill E."/>
            <person name="Goodfield L.L."/>
            <person name="Ivanov Y.V."/>
            <person name="Meyer J.A."/>
            <person name="Muse S.J."/>
            <person name="Jacobs N."/>
            <person name="Bendor L."/>
            <person name="Smallridge W.E."/>
            <person name="Brinkac L.M."/>
            <person name="Sanka R."/>
            <person name="Kim M."/>
            <person name="Losada L."/>
        </authorList>
    </citation>
    <scope>NUCLEOTIDE SEQUENCE [LARGE SCALE GENOMIC DNA]</scope>
    <source>
        <strain evidence="1 2">00-P-2796</strain>
    </source>
</reference>
<accession>A0ABR4RKY1</accession>
<dbReference type="EMBL" id="JGWH01000020">
    <property type="protein sequence ID" value="KCV37925.1"/>
    <property type="molecule type" value="Genomic_DNA"/>
</dbReference>
<gene>
    <name evidence="1" type="ORF">L490_0965</name>
</gene>
<feature type="non-terminal residue" evidence="1">
    <location>
        <position position="52"/>
    </location>
</feature>
<name>A0ABR4RKY1_BORBO</name>
<protein>
    <submittedName>
        <fullName evidence="1">Uncharacterized protein</fullName>
    </submittedName>
</protein>
<keyword evidence="2" id="KW-1185">Reference proteome</keyword>
<proteinExistence type="predicted"/>
<comment type="caution">
    <text evidence="1">The sequence shown here is derived from an EMBL/GenBank/DDBJ whole genome shotgun (WGS) entry which is preliminary data.</text>
</comment>
<dbReference type="Proteomes" id="UP000025756">
    <property type="component" value="Unassembled WGS sequence"/>
</dbReference>